<feature type="binding site" evidence="14">
    <location>
        <position position="173"/>
    </location>
    <ligand>
        <name>Mg(2+)</name>
        <dbReference type="ChEBI" id="CHEBI:18420"/>
        <label>1</label>
        <note>catalytic</note>
    </ligand>
</feature>
<dbReference type="PANTHER" id="PTHR43028">
    <property type="entry name" value="3'(2'),5'-BISPHOSPHATE NUCLEOTIDASE 1"/>
    <property type="match status" value="1"/>
</dbReference>
<dbReference type="GO" id="GO:0046872">
    <property type="term" value="F:metal ion binding"/>
    <property type="evidence" value="ECO:0007669"/>
    <property type="project" value="UniProtKB-KW"/>
</dbReference>
<evidence type="ECO:0000256" key="9">
    <source>
        <dbReference type="ARBA" id="ARBA00022801"/>
    </source>
</evidence>
<sequence length="424" mass="47350">MDSAEQVNLLANEEQNPGLNPTTMRNNGSHFPLSKSIIRKNILLLVLLIFIITCLTFYFYLNLVAFDETQSSRYKPLSRRRPILDHESIFSDSGPSMIQFNDLLAHCIVALQIAGKEVVRMSLLNNEHLNHVGSKGKTKEGVDDVVTGADMKSHEMIVNTLKDSYRRLKVVSEEDTTKSFDGLLLEDDILPIDRTAFANHLRNNLHEIEREQKGHGGLIVQDETLVWIDPLDATKEYSENLTDYVTLMACIVHKAAPIAGVIHKPFANLTYWSFIDESSKRTHHSTDLRKIISAGRKQFSKHDDNIDIIVSRSHAGDVKNVLEKEYGDKVSITAAGGSGYKTVELISGNVDAYVHMTHIKKWDICAPQAILNSIRGANLTDLRGKPIAFHNPKDKVVTSGLIATMDAVNHESLVKSFKDTIVGN</sequence>
<evidence type="ECO:0000256" key="7">
    <source>
        <dbReference type="ARBA" id="ARBA00022692"/>
    </source>
</evidence>
<feature type="binding site" evidence="14">
    <location>
        <position position="363"/>
    </location>
    <ligand>
        <name>Mg(2+)</name>
        <dbReference type="ChEBI" id="CHEBI:18420"/>
        <label>1</label>
        <note>catalytic</note>
    </ligand>
</feature>
<feature type="binding site" evidence="14">
    <location>
        <position position="232"/>
    </location>
    <ligand>
        <name>Mg(2+)</name>
        <dbReference type="ChEBI" id="CHEBI:18420"/>
        <label>1</label>
        <note>catalytic</note>
    </ligand>
</feature>
<gene>
    <name evidence="16" type="primary">Impad1</name>
    <name evidence="16" type="ORF">g.19768</name>
</gene>
<evidence type="ECO:0000256" key="5">
    <source>
        <dbReference type="ARBA" id="ARBA00009759"/>
    </source>
</evidence>
<comment type="catalytic activity">
    <reaction evidence="1">
        <text>a myo-inositol phosphate + H2O = myo-inositol + phosphate</text>
        <dbReference type="Rhea" id="RHEA:24056"/>
        <dbReference type="ChEBI" id="CHEBI:15377"/>
        <dbReference type="ChEBI" id="CHEBI:17268"/>
        <dbReference type="ChEBI" id="CHEBI:43474"/>
        <dbReference type="ChEBI" id="CHEBI:84139"/>
        <dbReference type="EC" id="3.1.3.25"/>
    </reaction>
</comment>
<evidence type="ECO:0000256" key="10">
    <source>
        <dbReference type="ARBA" id="ARBA00022842"/>
    </source>
</evidence>
<dbReference type="InterPro" id="IPR050725">
    <property type="entry name" value="CysQ/Inositol_MonoPase"/>
</dbReference>
<feature type="binding site" evidence="14">
    <location>
        <position position="231"/>
    </location>
    <ligand>
        <name>Mg(2+)</name>
        <dbReference type="ChEBI" id="CHEBI:18420"/>
        <label>1</label>
        <note>catalytic</note>
    </ligand>
</feature>
<accession>A0A6G1SHF5</accession>
<dbReference type="GO" id="GO:0008254">
    <property type="term" value="F:3'-nucleotidase activity"/>
    <property type="evidence" value="ECO:0007669"/>
    <property type="project" value="TreeGrafter"/>
</dbReference>
<evidence type="ECO:0000313" key="16">
    <source>
        <dbReference type="EMBL" id="MDE49402.1"/>
    </source>
</evidence>
<dbReference type="Gene3D" id="3.40.190.80">
    <property type="match status" value="1"/>
</dbReference>
<dbReference type="EC" id="3.1.3.25" evidence="6"/>
<comment type="cofactor">
    <cofactor evidence="2 14">
        <name>Mg(2+)</name>
        <dbReference type="ChEBI" id="CHEBI:18420"/>
    </cofactor>
</comment>
<evidence type="ECO:0000256" key="1">
    <source>
        <dbReference type="ARBA" id="ARBA00001033"/>
    </source>
</evidence>
<evidence type="ECO:0000256" key="11">
    <source>
        <dbReference type="ARBA" id="ARBA00022989"/>
    </source>
</evidence>
<dbReference type="EMBL" id="GGYP01004631">
    <property type="protein sequence ID" value="MDE49402.1"/>
    <property type="molecule type" value="Transcribed_RNA"/>
</dbReference>
<name>A0A6G1SHF5_9ACAR</name>
<comment type="similarity">
    <text evidence="5">Belongs to the inositol monophosphatase superfamily.</text>
</comment>
<evidence type="ECO:0000256" key="6">
    <source>
        <dbReference type="ARBA" id="ARBA00013106"/>
    </source>
</evidence>
<evidence type="ECO:0000256" key="12">
    <source>
        <dbReference type="ARBA" id="ARBA00023136"/>
    </source>
</evidence>
<dbReference type="Gene3D" id="3.30.540.10">
    <property type="entry name" value="Fructose-1,6-Bisphosphatase, subunit A, domain 1"/>
    <property type="match status" value="1"/>
</dbReference>
<feature type="transmembrane region" description="Helical" evidence="15">
    <location>
        <begin position="42"/>
        <end position="61"/>
    </location>
</feature>
<feature type="binding site" evidence="14">
    <location>
        <position position="229"/>
    </location>
    <ligand>
        <name>Mg(2+)</name>
        <dbReference type="ChEBI" id="CHEBI:18420"/>
        <label>1</label>
        <note>catalytic</note>
    </ligand>
</feature>
<keyword evidence="8 14" id="KW-0479">Metal-binding</keyword>
<comment type="pathway">
    <text evidence="4">Polyol metabolism; myo-inositol biosynthesis; myo-inositol from D-glucose 6-phosphate: step 2/2.</text>
</comment>
<keyword evidence="11 15" id="KW-1133">Transmembrane helix</keyword>
<evidence type="ECO:0000256" key="8">
    <source>
        <dbReference type="ARBA" id="ARBA00022723"/>
    </source>
</evidence>
<dbReference type="GO" id="GO:0016020">
    <property type="term" value="C:membrane"/>
    <property type="evidence" value="ECO:0007669"/>
    <property type="project" value="UniProtKB-SubCell"/>
</dbReference>
<evidence type="ECO:0000256" key="4">
    <source>
        <dbReference type="ARBA" id="ARBA00005152"/>
    </source>
</evidence>
<dbReference type="AlphaFoldDB" id="A0A6G1SHF5"/>
<dbReference type="GO" id="GO:0005737">
    <property type="term" value="C:cytoplasm"/>
    <property type="evidence" value="ECO:0007669"/>
    <property type="project" value="UniProtKB-ARBA"/>
</dbReference>
<keyword evidence="10 14" id="KW-0460">Magnesium</keyword>
<keyword evidence="7 15" id="KW-0812">Transmembrane</keyword>
<keyword evidence="12 15" id="KW-0472">Membrane</keyword>
<reference evidence="16" key="1">
    <citation type="submission" date="2018-10" db="EMBL/GenBank/DDBJ databases">
        <title>Transcriptome assembly of Aceria tosichella (Wheat curl mite) Type 2.</title>
        <authorList>
            <person name="Scully E.D."/>
            <person name="Geib S.M."/>
            <person name="Palmer N.A."/>
            <person name="Gupta A.K."/>
            <person name="Sarath G."/>
            <person name="Tatineni S."/>
        </authorList>
    </citation>
    <scope>NUCLEOTIDE SEQUENCE</scope>
    <source>
        <strain evidence="16">LincolnNE</strain>
    </source>
</reference>
<evidence type="ECO:0000256" key="13">
    <source>
        <dbReference type="ARBA" id="ARBA00042119"/>
    </source>
</evidence>
<dbReference type="Pfam" id="PF00459">
    <property type="entry name" value="Inositol_P"/>
    <property type="match status" value="1"/>
</dbReference>
<protein>
    <recommendedName>
        <fullName evidence="6">inositol-phosphate phosphatase</fullName>
        <ecNumber evidence="6">3.1.3.25</ecNumber>
    </recommendedName>
    <alternativeName>
        <fullName evidence="13">Myo-inositol monophosphatase A3</fullName>
    </alternativeName>
</protein>
<evidence type="ECO:0000256" key="15">
    <source>
        <dbReference type="SAM" id="Phobius"/>
    </source>
</evidence>
<evidence type="ECO:0000256" key="14">
    <source>
        <dbReference type="PIRSR" id="PIRSR600760-2"/>
    </source>
</evidence>
<keyword evidence="9" id="KW-0378">Hydrolase</keyword>
<dbReference type="PANTHER" id="PTHR43028:SF4">
    <property type="entry name" value="INOSITOL MONOPHOSPHATASE 3"/>
    <property type="match status" value="1"/>
</dbReference>
<organism evidence="16">
    <name type="scientific">Aceria tosichella</name>
    <name type="common">wheat curl mite</name>
    <dbReference type="NCBI Taxonomy" id="561515"/>
    <lineage>
        <taxon>Eukaryota</taxon>
        <taxon>Metazoa</taxon>
        <taxon>Ecdysozoa</taxon>
        <taxon>Arthropoda</taxon>
        <taxon>Chelicerata</taxon>
        <taxon>Arachnida</taxon>
        <taxon>Acari</taxon>
        <taxon>Acariformes</taxon>
        <taxon>Trombidiformes</taxon>
        <taxon>Prostigmata</taxon>
        <taxon>Eupodina</taxon>
        <taxon>Eriophyoidea</taxon>
        <taxon>Eriophyidae</taxon>
        <taxon>Eriophyinae</taxon>
        <taxon>Aceriini</taxon>
        <taxon>Aceria</taxon>
    </lineage>
</organism>
<dbReference type="FunFam" id="3.30.540.10:FF:000012">
    <property type="entry name" value="Blast:Putative inositol monophosphatase 3"/>
    <property type="match status" value="1"/>
</dbReference>
<evidence type="ECO:0000256" key="2">
    <source>
        <dbReference type="ARBA" id="ARBA00001946"/>
    </source>
</evidence>
<evidence type="ECO:0000256" key="3">
    <source>
        <dbReference type="ARBA" id="ARBA00004167"/>
    </source>
</evidence>
<dbReference type="SUPFAM" id="SSF56655">
    <property type="entry name" value="Carbohydrate phosphatase"/>
    <property type="match status" value="1"/>
</dbReference>
<dbReference type="GO" id="GO:0012505">
    <property type="term" value="C:endomembrane system"/>
    <property type="evidence" value="ECO:0007669"/>
    <property type="project" value="TreeGrafter"/>
</dbReference>
<comment type="subcellular location">
    <subcellularLocation>
        <location evidence="3">Membrane</location>
        <topology evidence="3">Single-pass membrane protein</topology>
    </subcellularLocation>
</comment>
<dbReference type="GO" id="GO:0052834">
    <property type="term" value="F:inositol monophosphate phosphatase activity"/>
    <property type="evidence" value="ECO:0007669"/>
    <property type="project" value="UniProtKB-EC"/>
</dbReference>
<dbReference type="InterPro" id="IPR000760">
    <property type="entry name" value="Inositol_monophosphatase-like"/>
</dbReference>
<proteinExistence type="inferred from homology"/>